<keyword evidence="1" id="KW-0597">Phosphoprotein</keyword>
<evidence type="ECO:0000256" key="3">
    <source>
        <dbReference type="ARBA" id="ARBA00022679"/>
    </source>
</evidence>
<dbReference type="PANTHER" id="PTHR32183">
    <property type="match status" value="1"/>
</dbReference>
<keyword evidence="6" id="KW-1185">Reference proteome</keyword>
<dbReference type="InterPro" id="IPR008854">
    <property type="entry name" value="TPMT"/>
</dbReference>
<protein>
    <recommendedName>
        <fullName evidence="7">Thiol methyltransferase 2</fullName>
    </recommendedName>
</protein>
<proteinExistence type="predicted"/>
<dbReference type="AlphaFoldDB" id="A0A8X8XQG6"/>
<keyword evidence="3" id="KW-0808">Transferase</keyword>
<reference evidence="5" key="2">
    <citation type="submission" date="2020-08" db="EMBL/GenBank/DDBJ databases">
        <title>Plant Genome Project.</title>
        <authorList>
            <person name="Zhang R.-G."/>
        </authorList>
    </citation>
    <scope>NUCLEOTIDE SEQUENCE</scope>
    <source>
        <strain evidence="5">Huo1</strain>
        <tissue evidence="5">Leaf</tissue>
    </source>
</reference>
<dbReference type="Gene3D" id="3.40.50.150">
    <property type="entry name" value="Vaccinia Virus protein VP39"/>
    <property type="match status" value="2"/>
</dbReference>
<dbReference type="GO" id="GO:0008757">
    <property type="term" value="F:S-adenosylmethionine-dependent methyltransferase activity"/>
    <property type="evidence" value="ECO:0007669"/>
    <property type="project" value="InterPro"/>
</dbReference>
<dbReference type="Proteomes" id="UP000298416">
    <property type="component" value="Unassembled WGS sequence"/>
</dbReference>
<gene>
    <name evidence="5" type="ORF">SASPL_120635</name>
</gene>
<evidence type="ECO:0000256" key="4">
    <source>
        <dbReference type="ARBA" id="ARBA00022691"/>
    </source>
</evidence>
<comment type="caution">
    <text evidence="5">The sequence shown here is derived from an EMBL/GenBank/DDBJ whole genome shotgun (WGS) entry which is preliminary data.</text>
</comment>
<dbReference type="Pfam" id="PF05724">
    <property type="entry name" value="TPMT"/>
    <property type="match status" value="2"/>
</dbReference>
<dbReference type="PANTHER" id="PTHR32183:SF11">
    <property type="entry name" value="THIOL METHYLTRANSFERASE 2-RELATED"/>
    <property type="match status" value="1"/>
</dbReference>
<dbReference type="EMBL" id="PNBA02000007">
    <property type="protein sequence ID" value="KAG6418431.1"/>
    <property type="molecule type" value="Genomic_DNA"/>
</dbReference>
<accession>A0A8X8XQG6</accession>
<dbReference type="PROSITE" id="PS51585">
    <property type="entry name" value="SAM_MT_TPMT"/>
    <property type="match status" value="1"/>
</dbReference>
<sequence>MRFSLLPKLYHSPACRLLPPFHRRLRFNYMSTDLLEPKLPITVAEKVKKFHQVYHSSPTDSCDKCWDEGLTPWDLGNPTPVLVHLHNTGSLPKGRALVPGCGSHLNLDYSVREQTSQPKMDYFCFAPARAATSLYLRVCSHHSWSCFHHIILERRLSVLGFQWTSCMIMYTSTLLISLHGYDVVAMACAEHHVVGLDVSDIAIKKAIELTSGSPNAEHCTFLKTDFFTWCPDQLFDLIFDYTFFCAIEPELRSLWAKKMSNLLKPDGELITLIYPIDDHEGGPPYKVSVADYEEELHTVGFEATQISENELAIAPRKGREKLGRWRRSLHRVSL</sequence>
<evidence type="ECO:0000313" key="5">
    <source>
        <dbReference type="EMBL" id="KAG6418431.1"/>
    </source>
</evidence>
<dbReference type="SUPFAM" id="SSF53335">
    <property type="entry name" value="S-adenosyl-L-methionine-dependent methyltransferases"/>
    <property type="match status" value="2"/>
</dbReference>
<dbReference type="CDD" id="cd02440">
    <property type="entry name" value="AdoMet_MTases"/>
    <property type="match status" value="1"/>
</dbReference>
<evidence type="ECO:0008006" key="7">
    <source>
        <dbReference type="Google" id="ProtNLM"/>
    </source>
</evidence>
<keyword evidence="2" id="KW-0489">Methyltransferase</keyword>
<evidence type="ECO:0000256" key="1">
    <source>
        <dbReference type="ARBA" id="ARBA00022553"/>
    </source>
</evidence>
<organism evidence="5">
    <name type="scientific">Salvia splendens</name>
    <name type="common">Scarlet sage</name>
    <dbReference type="NCBI Taxonomy" id="180675"/>
    <lineage>
        <taxon>Eukaryota</taxon>
        <taxon>Viridiplantae</taxon>
        <taxon>Streptophyta</taxon>
        <taxon>Embryophyta</taxon>
        <taxon>Tracheophyta</taxon>
        <taxon>Spermatophyta</taxon>
        <taxon>Magnoliopsida</taxon>
        <taxon>eudicotyledons</taxon>
        <taxon>Gunneridae</taxon>
        <taxon>Pentapetalae</taxon>
        <taxon>asterids</taxon>
        <taxon>lamiids</taxon>
        <taxon>Lamiales</taxon>
        <taxon>Lamiaceae</taxon>
        <taxon>Nepetoideae</taxon>
        <taxon>Mentheae</taxon>
        <taxon>Salviinae</taxon>
        <taxon>Salvia</taxon>
        <taxon>Salvia subgen. Calosphace</taxon>
        <taxon>core Calosphace</taxon>
    </lineage>
</organism>
<name>A0A8X8XQG6_SALSN</name>
<dbReference type="InterPro" id="IPR029063">
    <property type="entry name" value="SAM-dependent_MTases_sf"/>
</dbReference>
<evidence type="ECO:0000256" key="2">
    <source>
        <dbReference type="ARBA" id="ARBA00022603"/>
    </source>
</evidence>
<keyword evidence="4" id="KW-0949">S-adenosyl-L-methionine</keyword>
<evidence type="ECO:0000313" key="6">
    <source>
        <dbReference type="Proteomes" id="UP000298416"/>
    </source>
</evidence>
<reference evidence="5" key="1">
    <citation type="submission" date="2018-01" db="EMBL/GenBank/DDBJ databases">
        <authorList>
            <person name="Mao J.F."/>
        </authorList>
    </citation>
    <scope>NUCLEOTIDE SEQUENCE</scope>
    <source>
        <strain evidence="5">Huo1</strain>
        <tissue evidence="5">Leaf</tissue>
    </source>
</reference>
<dbReference type="GO" id="GO:0032259">
    <property type="term" value="P:methylation"/>
    <property type="evidence" value="ECO:0007669"/>
    <property type="project" value="UniProtKB-KW"/>
</dbReference>